<evidence type="ECO:0000259" key="2">
    <source>
        <dbReference type="PROSITE" id="PS50110"/>
    </source>
</evidence>
<accession>A0ABR7KAM0</accession>
<dbReference type="EMBL" id="JACRWG010000018">
    <property type="protein sequence ID" value="MBC6009751.1"/>
    <property type="molecule type" value="Genomic_DNA"/>
</dbReference>
<dbReference type="PANTHER" id="PTHR37299:SF1">
    <property type="entry name" value="STAGE 0 SPORULATION PROTEIN A HOMOLOG"/>
    <property type="match status" value="1"/>
</dbReference>
<gene>
    <name evidence="4" type="ORF">H8909_05740</name>
</gene>
<evidence type="ECO:0000256" key="1">
    <source>
        <dbReference type="PROSITE-ProRule" id="PRU00169"/>
    </source>
</evidence>
<dbReference type="SMART" id="SM00850">
    <property type="entry name" value="LytTR"/>
    <property type="match status" value="1"/>
</dbReference>
<feature type="domain" description="HTH LytTR-type" evidence="3">
    <location>
        <begin position="129"/>
        <end position="217"/>
    </location>
</feature>
<dbReference type="PANTHER" id="PTHR37299">
    <property type="entry name" value="TRANSCRIPTIONAL REGULATOR-RELATED"/>
    <property type="match status" value="1"/>
</dbReference>
<dbReference type="InterPro" id="IPR001789">
    <property type="entry name" value="Sig_transdc_resp-reg_receiver"/>
</dbReference>
<comment type="caution">
    <text evidence="4">The sequence shown here is derived from an EMBL/GenBank/DDBJ whole genome shotgun (WGS) entry which is preliminary data.</text>
</comment>
<proteinExistence type="predicted"/>
<sequence>MFHIAIVDDDQSIHQKLEEMITSILFKYPIHFTVSHFFSGNEFLTNKDTFSLIILDIEMNDGDGILTKNSLEVHTPIIFLSSYQDRMIEAFGNHVIAYLLKNSHTLSQDLERYLIQISKTDCIYLDNQMIDYKEIIYLKADNVYTIIHTYNKDYLIRKSLKDMEKELHFPFYRVHKSYIINFDYLKDINHLKLTLTTSEIIKISRGKLKDIQQSYYDYIRSTL</sequence>
<protein>
    <submittedName>
        <fullName evidence="4">Response regulator transcription factor</fullName>
    </submittedName>
</protein>
<dbReference type="PROSITE" id="PS50110">
    <property type="entry name" value="RESPONSE_REGULATORY"/>
    <property type="match status" value="1"/>
</dbReference>
<dbReference type="PROSITE" id="PS50930">
    <property type="entry name" value="HTH_LYTTR"/>
    <property type="match status" value="1"/>
</dbReference>
<dbReference type="Pfam" id="PF04397">
    <property type="entry name" value="LytTR"/>
    <property type="match status" value="1"/>
</dbReference>
<dbReference type="SUPFAM" id="SSF52172">
    <property type="entry name" value="CheY-like"/>
    <property type="match status" value="1"/>
</dbReference>
<keyword evidence="1" id="KW-0597">Phosphoprotein</keyword>
<feature type="modified residue" description="4-aspartylphosphate" evidence="1">
    <location>
        <position position="56"/>
    </location>
</feature>
<organism evidence="4 5">
    <name type="scientific">Catenibacterium faecis</name>
    <dbReference type="NCBI Taxonomy" id="2764323"/>
    <lineage>
        <taxon>Bacteria</taxon>
        <taxon>Bacillati</taxon>
        <taxon>Bacillota</taxon>
        <taxon>Erysipelotrichia</taxon>
        <taxon>Erysipelotrichales</taxon>
        <taxon>Coprobacillaceae</taxon>
        <taxon>Catenibacterium</taxon>
    </lineage>
</organism>
<reference evidence="4 5" key="1">
    <citation type="submission" date="2020-08" db="EMBL/GenBank/DDBJ databases">
        <authorList>
            <person name="Liu C."/>
            <person name="Sun Q."/>
        </authorList>
    </citation>
    <scope>NUCLEOTIDE SEQUENCE [LARGE SCALE GENOMIC DNA]</scope>
    <source>
        <strain evidence="4 5">NSJ-22</strain>
    </source>
</reference>
<dbReference type="Gene3D" id="2.40.50.1020">
    <property type="entry name" value="LytTr DNA-binding domain"/>
    <property type="match status" value="1"/>
</dbReference>
<feature type="domain" description="Response regulatory" evidence="2">
    <location>
        <begin position="3"/>
        <end position="116"/>
    </location>
</feature>
<evidence type="ECO:0000259" key="3">
    <source>
        <dbReference type="PROSITE" id="PS50930"/>
    </source>
</evidence>
<dbReference type="InterPro" id="IPR046947">
    <property type="entry name" value="LytR-like"/>
</dbReference>
<dbReference type="Gene3D" id="3.40.50.2300">
    <property type="match status" value="1"/>
</dbReference>
<evidence type="ECO:0000313" key="5">
    <source>
        <dbReference type="Proteomes" id="UP000603474"/>
    </source>
</evidence>
<evidence type="ECO:0000313" key="4">
    <source>
        <dbReference type="EMBL" id="MBC6009751.1"/>
    </source>
</evidence>
<dbReference type="RefSeq" id="WP_187012153.1">
    <property type="nucleotide sequence ID" value="NZ_JACRWG010000018.1"/>
</dbReference>
<dbReference type="Pfam" id="PF00072">
    <property type="entry name" value="Response_reg"/>
    <property type="match status" value="1"/>
</dbReference>
<dbReference type="InterPro" id="IPR007492">
    <property type="entry name" value="LytTR_DNA-bd_dom"/>
</dbReference>
<keyword evidence="5" id="KW-1185">Reference proteome</keyword>
<dbReference type="Proteomes" id="UP000603474">
    <property type="component" value="Unassembled WGS sequence"/>
</dbReference>
<name>A0ABR7KAM0_9FIRM</name>
<dbReference type="InterPro" id="IPR011006">
    <property type="entry name" value="CheY-like_superfamily"/>
</dbReference>
<dbReference type="CDD" id="cd00156">
    <property type="entry name" value="REC"/>
    <property type="match status" value="1"/>
</dbReference>